<name>A0ABD5X0T1_9EURY</name>
<protein>
    <recommendedName>
        <fullName evidence="3">ACT domain-containing protein</fullName>
    </recommendedName>
</protein>
<dbReference type="EMBL" id="JBHSZQ010000001">
    <property type="protein sequence ID" value="MFC7124552.1"/>
    <property type="molecule type" value="Genomic_DNA"/>
</dbReference>
<accession>A0ABD5X0T1</accession>
<evidence type="ECO:0000313" key="2">
    <source>
        <dbReference type="Proteomes" id="UP001596414"/>
    </source>
</evidence>
<reference evidence="1 2" key="1">
    <citation type="journal article" date="2014" name="Int. J. Syst. Evol. Microbiol.">
        <title>Complete genome sequence of Corynebacterium casei LMG S-19264T (=DSM 44701T), isolated from a smear-ripened cheese.</title>
        <authorList>
            <consortium name="US DOE Joint Genome Institute (JGI-PGF)"/>
            <person name="Walter F."/>
            <person name="Albersmeier A."/>
            <person name="Kalinowski J."/>
            <person name="Ruckert C."/>
        </authorList>
    </citation>
    <scope>NUCLEOTIDE SEQUENCE [LARGE SCALE GENOMIC DNA]</scope>
    <source>
        <strain evidence="1 2">CGMCC 4.7215</strain>
    </source>
</reference>
<dbReference type="AlphaFoldDB" id="A0ABD5X0T1"/>
<evidence type="ECO:0000313" key="1">
    <source>
        <dbReference type="EMBL" id="MFC7124552.1"/>
    </source>
</evidence>
<sequence>MAASGDLGRTVERFAHDGPALDVAANLSVTVDGIDLAINTVNERLHVQVPSVRAGFYLLGGERDRIPTISRVLSEADLTAEIRVGSAVLAVVGVEATPGMLSNLFALGAVEVRPKAVVPAALRLR</sequence>
<gene>
    <name evidence="1" type="ORF">ACFQJ7_00650</name>
</gene>
<comment type="caution">
    <text evidence="1">The sequence shown here is derived from an EMBL/GenBank/DDBJ whole genome shotgun (WGS) entry which is preliminary data.</text>
</comment>
<dbReference type="RefSeq" id="WP_267637735.1">
    <property type="nucleotide sequence ID" value="NZ_JAODIY010000010.1"/>
</dbReference>
<organism evidence="1 2">
    <name type="scientific">Halovenus rubra</name>
    <dbReference type="NCBI Taxonomy" id="869890"/>
    <lineage>
        <taxon>Archaea</taxon>
        <taxon>Methanobacteriati</taxon>
        <taxon>Methanobacteriota</taxon>
        <taxon>Stenosarchaea group</taxon>
        <taxon>Halobacteria</taxon>
        <taxon>Halobacteriales</taxon>
        <taxon>Haloarculaceae</taxon>
        <taxon>Halovenus</taxon>
    </lineage>
</organism>
<dbReference type="Proteomes" id="UP001596414">
    <property type="component" value="Unassembled WGS sequence"/>
</dbReference>
<evidence type="ECO:0008006" key="3">
    <source>
        <dbReference type="Google" id="ProtNLM"/>
    </source>
</evidence>
<proteinExistence type="predicted"/>